<dbReference type="PhylomeDB" id="A0A060T965"/>
<feature type="region of interest" description="Disordered" evidence="1">
    <location>
        <begin position="101"/>
        <end position="179"/>
    </location>
</feature>
<dbReference type="PANTHER" id="PTHR11188">
    <property type="entry name" value="ARRESTIN DOMAIN CONTAINING PROTEIN"/>
    <property type="match status" value="1"/>
</dbReference>
<accession>A0A060T965</accession>
<feature type="compositionally biased region" description="Polar residues" evidence="1">
    <location>
        <begin position="668"/>
        <end position="687"/>
    </location>
</feature>
<feature type="compositionally biased region" description="Low complexity" evidence="1">
    <location>
        <begin position="616"/>
        <end position="627"/>
    </location>
</feature>
<dbReference type="EMBL" id="HG937694">
    <property type="protein sequence ID" value="CDP37339.1"/>
    <property type="molecule type" value="Genomic_DNA"/>
</dbReference>
<dbReference type="SMART" id="SM01017">
    <property type="entry name" value="Arrestin_C"/>
    <property type="match status" value="1"/>
</dbReference>
<feature type="compositionally biased region" description="Polar residues" evidence="1">
    <location>
        <begin position="590"/>
        <end position="605"/>
    </location>
</feature>
<evidence type="ECO:0000259" key="2">
    <source>
        <dbReference type="SMART" id="SM01017"/>
    </source>
</evidence>
<dbReference type="AlphaFoldDB" id="A0A060T965"/>
<reference evidence="3" key="1">
    <citation type="submission" date="2014-02" db="EMBL/GenBank/DDBJ databases">
        <authorList>
            <person name="Genoscope - CEA"/>
        </authorList>
    </citation>
    <scope>NUCLEOTIDE SEQUENCE</scope>
    <source>
        <strain evidence="3">LS3</strain>
    </source>
</reference>
<gene>
    <name evidence="3" type="ORF">GNLVRS02_ARAD1D09174g</name>
</gene>
<evidence type="ECO:0000256" key="1">
    <source>
        <dbReference type="SAM" id="MobiDB-lite"/>
    </source>
</evidence>
<feature type="compositionally biased region" description="Polar residues" evidence="1">
    <location>
        <begin position="639"/>
        <end position="656"/>
    </location>
</feature>
<feature type="region of interest" description="Disordered" evidence="1">
    <location>
        <begin position="668"/>
        <end position="702"/>
    </location>
</feature>
<dbReference type="GO" id="GO:0031625">
    <property type="term" value="F:ubiquitin protein ligase binding"/>
    <property type="evidence" value="ECO:0007669"/>
    <property type="project" value="TreeGrafter"/>
</dbReference>
<protein>
    <submittedName>
        <fullName evidence="3">ARAD1D09174p</fullName>
    </submittedName>
</protein>
<dbReference type="InterPro" id="IPR014756">
    <property type="entry name" value="Ig_E-set"/>
</dbReference>
<feature type="compositionally biased region" description="Low complexity" evidence="1">
    <location>
        <begin position="101"/>
        <end position="119"/>
    </location>
</feature>
<dbReference type="GO" id="GO:0070086">
    <property type="term" value="P:ubiquitin-dependent endocytosis"/>
    <property type="evidence" value="ECO:0007669"/>
    <property type="project" value="TreeGrafter"/>
</dbReference>
<dbReference type="GO" id="GO:0005829">
    <property type="term" value="C:cytosol"/>
    <property type="evidence" value="ECO:0007669"/>
    <property type="project" value="TreeGrafter"/>
</dbReference>
<name>A0A060T965_BLAAD</name>
<organism evidence="3">
    <name type="scientific">Blastobotrys adeninivorans</name>
    <name type="common">Yeast</name>
    <name type="synonym">Arxula adeninivorans</name>
    <dbReference type="NCBI Taxonomy" id="409370"/>
    <lineage>
        <taxon>Eukaryota</taxon>
        <taxon>Fungi</taxon>
        <taxon>Dikarya</taxon>
        <taxon>Ascomycota</taxon>
        <taxon>Saccharomycotina</taxon>
        <taxon>Dipodascomycetes</taxon>
        <taxon>Dipodascales</taxon>
        <taxon>Trichomonascaceae</taxon>
        <taxon>Blastobotrys</taxon>
    </lineage>
</organism>
<dbReference type="InterPro" id="IPR050357">
    <property type="entry name" value="Arrestin_domain-protein"/>
</dbReference>
<evidence type="ECO:0000313" key="3">
    <source>
        <dbReference type="EMBL" id="CDP37339.1"/>
    </source>
</evidence>
<dbReference type="GO" id="GO:0005886">
    <property type="term" value="C:plasma membrane"/>
    <property type="evidence" value="ECO:0007669"/>
    <property type="project" value="TreeGrafter"/>
</dbReference>
<feature type="compositionally biased region" description="Polar residues" evidence="1">
    <location>
        <begin position="120"/>
        <end position="164"/>
    </location>
</feature>
<reference evidence="3" key="2">
    <citation type="submission" date="2014-06" db="EMBL/GenBank/DDBJ databases">
        <title>The complete genome of Blastobotrys (Arxula) adeninivorans LS3 - a yeast of biotechnological interest.</title>
        <authorList>
            <person name="Kunze G."/>
            <person name="Gaillardin C."/>
            <person name="Czernicka M."/>
            <person name="Durrens P."/>
            <person name="Martin T."/>
            <person name="Boer E."/>
            <person name="Gabaldon T."/>
            <person name="Cruz J."/>
            <person name="Talla E."/>
            <person name="Marck C."/>
            <person name="Goffeau A."/>
            <person name="Barbe V."/>
            <person name="Baret P."/>
            <person name="Baronian K."/>
            <person name="Beier S."/>
            <person name="Bleykasten C."/>
            <person name="Bode R."/>
            <person name="Casaregola S."/>
            <person name="Despons L."/>
            <person name="Fairhead C."/>
            <person name="Giersberg M."/>
            <person name="Gierski P."/>
            <person name="Hahnel U."/>
            <person name="Hartmann A."/>
            <person name="Jankowska D."/>
            <person name="Jubin C."/>
            <person name="Jung P."/>
            <person name="Lafontaine I."/>
            <person name="Leh-Louis V."/>
            <person name="Lemaire M."/>
            <person name="Marcet-Houben M."/>
            <person name="Mascher M."/>
            <person name="Morel G."/>
            <person name="Richard G.-F."/>
            <person name="Riechen J."/>
            <person name="Sacerdot C."/>
            <person name="Sarkar A."/>
            <person name="Savel G."/>
            <person name="Schacherer J."/>
            <person name="Sherman D."/>
            <person name="Straub M.-L."/>
            <person name="Stein N."/>
            <person name="Thierry A."/>
            <person name="Trautwein-Schult A."/>
            <person name="Westhof E."/>
            <person name="Worch S."/>
            <person name="Dujon B."/>
            <person name="Souciet J.-L."/>
            <person name="Wincker P."/>
            <person name="Scholz U."/>
            <person name="Neuveglise N."/>
        </authorList>
    </citation>
    <scope>NUCLEOTIDE SEQUENCE</scope>
    <source>
        <strain evidence="3">LS3</strain>
    </source>
</reference>
<proteinExistence type="predicted"/>
<sequence length="721" mass="76983">MGLKKTQSATNSVDIQFDSIDRDVVVIRGTPEEAASVRLTGSVILNAAENISIKRVHVKLFGTLRLKWNDLVTTPRGQSVRPIRYDKILFDQEFTDVEARNAASSSGANSANSSPASSNRTTPVGSRSASFTNLASLSGGSANHNRSSSALTGLTAMPSSSNIQGASSPPSNGGLGSGVGSSSSLSLSTLNASTRVFNKGVHTLPFEIVIPGDIPESIEGLSGATVVYRVFVTVERGRFSNNLMARKHLRIVRTIGADAFELNQTISIENIWPNKVQYCIETPSKAMAIGSSVPVHFLLIPLLKGLKPGKIKVQVYEYVNLTSPLGHTYSRESLAYEETLPPPADDELTVDRWEFTKRFRLPTSLSKCTQDCEIDQYVKVTHKLKFALSLINPDKHVSELRASLPVYLYISPHVKVQSIDASITQIPGRTPEEHELFSSTTVDDNEVLATSTQSSTYQAPPNYEHHIYDRLWSEVPTPQLESPTHSGQSSPGIASRRGSIDGGHSGTGMTPLDPTVRSQLTAGLRALELQQRTQLSSSSGTPCAVNGQAAGSDYFSRALANGVSTPSSPVTAASPGGGSDIDMEMLSRVPSYSTAAKIDPNTQSAVVDPAPEYDYSSMPSSPSFGPSSRPPPHVLTPGIHNSQTASRSAPGSAHNLGSLNATLASVANGNTNAKGHSSVPRPSTPTESPKRGHSNVASISSILHRNVSSKSLFEGFRRKHH</sequence>
<dbReference type="SUPFAM" id="SSF81296">
    <property type="entry name" value="E set domains"/>
    <property type="match status" value="1"/>
</dbReference>
<feature type="domain" description="Arrestin C-terminal-like" evidence="2">
    <location>
        <begin position="272"/>
        <end position="413"/>
    </location>
</feature>
<feature type="compositionally biased region" description="Polar residues" evidence="1">
    <location>
        <begin position="479"/>
        <end position="492"/>
    </location>
</feature>
<dbReference type="InterPro" id="IPR014752">
    <property type="entry name" value="Arrestin-like_C"/>
</dbReference>
<dbReference type="GO" id="GO:0030674">
    <property type="term" value="F:protein-macromolecule adaptor activity"/>
    <property type="evidence" value="ECO:0007669"/>
    <property type="project" value="TreeGrafter"/>
</dbReference>
<feature type="compositionally biased region" description="Low complexity" evidence="1">
    <location>
        <begin position="563"/>
        <end position="574"/>
    </location>
</feature>
<dbReference type="PANTHER" id="PTHR11188:SF17">
    <property type="entry name" value="FI21816P1"/>
    <property type="match status" value="1"/>
</dbReference>
<dbReference type="Gene3D" id="2.60.40.640">
    <property type="match status" value="1"/>
</dbReference>
<dbReference type="Pfam" id="PF02752">
    <property type="entry name" value="Arrestin_C"/>
    <property type="match status" value="1"/>
</dbReference>
<dbReference type="InterPro" id="IPR011022">
    <property type="entry name" value="Arrestin_C-like"/>
</dbReference>
<feature type="region of interest" description="Disordered" evidence="1">
    <location>
        <begin position="477"/>
        <end position="515"/>
    </location>
</feature>
<feature type="region of interest" description="Disordered" evidence="1">
    <location>
        <begin position="562"/>
        <end position="656"/>
    </location>
</feature>